<keyword evidence="12" id="KW-1185">Reference proteome</keyword>
<evidence type="ECO:0000313" key="11">
    <source>
        <dbReference type="EMBL" id="SFO25184.1"/>
    </source>
</evidence>
<feature type="domain" description="Histidine kinase" evidence="8">
    <location>
        <begin position="326"/>
        <end position="539"/>
    </location>
</feature>
<evidence type="ECO:0000256" key="5">
    <source>
        <dbReference type="ARBA" id="ARBA00022679"/>
    </source>
</evidence>
<dbReference type="Pfam" id="PF00512">
    <property type="entry name" value="HisKA"/>
    <property type="match status" value="1"/>
</dbReference>
<evidence type="ECO:0000256" key="2">
    <source>
        <dbReference type="ARBA" id="ARBA00004236"/>
    </source>
</evidence>
<dbReference type="InterPro" id="IPR029016">
    <property type="entry name" value="GAF-like_dom_sf"/>
</dbReference>
<sequence>MSTPTDELGLDHADVVALLSRQTATLEEIAAGAPLGGVLGGITTTLEDLLPGCRCSVLLLDATAATLHHGAAPSLPPDYSRGIDGLVIGTGAGACGTAAHLGTAVVSEDIRTDPRWDRYRPLAERFGLRSCWSTPIRGRDGVTGTFAVYHDRPHRPAAREERLVERLSHLASVAIDHDRLFGALTESEERFRRAFEDNAVGMVLAGLDGSITRANRAMRELLGHSEFDLIGTRLDELLARRPGAGAGTGEHYEAVGRTADGRVLDLAVAVSPIRGAGGRPHALSVNVVDVTERRAAERERRRRREAELARHAAEAANRAKTDFLSALGHELRTPLQAISGFTELLGTLDLDAERRSAALEHIASAGTHILAMVDDVLDVARVEAGALPLHTGPVEVAGVVTEVLAMLGPLATAERVTLRTTPPAGPVPALADERRLRQVLLNLVANAIRYNHPGGEVVVGWTVGARVTVRVQDTGPGIAPEYLDRLFTPFDRLGAVSDEGVGLGLPLARGLAEAMDGGLDVRSAVGEGTTVSLDLPRAGGS</sequence>
<dbReference type="SUPFAM" id="SSF47384">
    <property type="entry name" value="Homodimeric domain of signal transducing histidine kinase"/>
    <property type="match status" value="1"/>
</dbReference>
<dbReference type="InterPro" id="IPR000014">
    <property type="entry name" value="PAS"/>
</dbReference>
<dbReference type="GO" id="GO:0000155">
    <property type="term" value="F:phosphorelay sensor kinase activity"/>
    <property type="evidence" value="ECO:0007669"/>
    <property type="project" value="InterPro"/>
</dbReference>
<evidence type="ECO:0000256" key="3">
    <source>
        <dbReference type="ARBA" id="ARBA00012438"/>
    </source>
</evidence>
<dbReference type="Pfam" id="PF13188">
    <property type="entry name" value="PAS_8"/>
    <property type="match status" value="1"/>
</dbReference>
<dbReference type="CDD" id="cd00130">
    <property type="entry name" value="PAS"/>
    <property type="match status" value="1"/>
</dbReference>
<name>A0A1I5FN43_PSUAM</name>
<dbReference type="InterPro" id="IPR003018">
    <property type="entry name" value="GAF"/>
</dbReference>
<dbReference type="PROSITE" id="PS50113">
    <property type="entry name" value="PAC"/>
    <property type="match status" value="1"/>
</dbReference>
<evidence type="ECO:0000313" key="12">
    <source>
        <dbReference type="Proteomes" id="UP000199614"/>
    </source>
</evidence>
<dbReference type="PRINTS" id="PR00344">
    <property type="entry name" value="BCTRLSENSOR"/>
</dbReference>
<dbReference type="STRING" id="260086.SAMN05216207_103947"/>
<keyword evidence="5" id="KW-0808">Transferase</keyword>
<proteinExistence type="predicted"/>
<dbReference type="Gene3D" id="3.30.450.40">
    <property type="match status" value="1"/>
</dbReference>
<dbReference type="Gene3D" id="3.30.450.20">
    <property type="entry name" value="PAS domain"/>
    <property type="match status" value="1"/>
</dbReference>
<feature type="domain" description="PAC" evidence="10">
    <location>
        <begin position="250"/>
        <end position="302"/>
    </location>
</feature>
<dbReference type="SMART" id="SM00091">
    <property type="entry name" value="PAS"/>
    <property type="match status" value="1"/>
</dbReference>
<feature type="domain" description="PAS" evidence="9">
    <location>
        <begin position="187"/>
        <end position="231"/>
    </location>
</feature>
<dbReference type="Proteomes" id="UP000199614">
    <property type="component" value="Unassembled WGS sequence"/>
</dbReference>
<dbReference type="SMART" id="SM00388">
    <property type="entry name" value="HisKA"/>
    <property type="match status" value="1"/>
</dbReference>
<dbReference type="SMART" id="SM00065">
    <property type="entry name" value="GAF"/>
    <property type="match status" value="1"/>
</dbReference>
<dbReference type="InterPro" id="IPR003661">
    <property type="entry name" value="HisK_dim/P_dom"/>
</dbReference>
<dbReference type="PROSITE" id="PS50112">
    <property type="entry name" value="PAS"/>
    <property type="match status" value="1"/>
</dbReference>
<comment type="subcellular location">
    <subcellularLocation>
        <location evidence="2">Cell membrane</location>
    </subcellularLocation>
</comment>
<dbReference type="InterPro" id="IPR036097">
    <property type="entry name" value="HisK_dim/P_sf"/>
</dbReference>
<dbReference type="EMBL" id="FOUY01000039">
    <property type="protein sequence ID" value="SFO25184.1"/>
    <property type="molecule type" value="Genomic_DNA"/>
</dbReference>
<dbReference type="GO" id="GO:0005886">
    <property type="term" value="C:plasma membrane"/>
    <property type="evidence" value="ECO:0007669"/>
    <property type="project" value="UniProtKB-SubCell"/>
</dbReference>
<dbReference type="InterPro" id="IPR004358">
    <property type="entry name" value="Sig_transdc_His_kin-like_C"/>
</dbReference>
<dbReference type="NCBIfam" id="TIGR00229">
    <property type="entry name" value="sensory_box"/>
    <property type="match status" value="1"/>
</dbReference>
<dbReference type="Pfam" id="PF02518">
    <property type="entry name" value="HATPase_c"/>
    <property type="match status" value="1"/>
</dbReference>
<organism evidence="11 12">
    <name type="scientific">Pseudonocardia ammonioxydans</name>
    <dbReference type="NCBI Taxonomy" id="260086"/>
    <lineage>
        <taxon>Bacteria</taxon>
        <taxon>Bacillati</taxon>
        <taxon>Actinomycetota</taxon>
        <taxon>Actinomycetes</taxon>
        <taxon>Pseudonocardiales</taxon>
        <taxon>Pseudonocardiaceae</taxon>
        <taxon>Pseudonocardia</taxon>
    </lineage>
</organism>
<dbReference type="InterPro" id="IPR000700">
    <property type="entry name" value="PAS-assoc_C"/>
</dbReference>
<dbReference type="InterPro" id="IPR035965">
    <property type="entry name" value="PAS-like_dom_sf"/>
</dbReference>
<dbReference type="AlphaFoldDB" id="A0A1I5FN43"/>
<dbReference type="PANTHER" id="PTHR43047">
    <property type="entry name" value="TWO-COMPONENT HISTIDINE PROTEIN KINASE"/>
    <property type="match status" value="1"/>
</dbReference>
<dbReference type="OrthoDB" id="340764at2"/>
<dbReference type="InterPro" id="IPR005467">
    <property type="entry name" value="His_kinase_dom"/>
</dbReference>
<reference evidence="11 12" key="1">
    <citation type="submission" date="2016-10" db="EMBL/GenBank/DDBJ databases">
        <authorList>
            <person name="de Groot N.N."/>
        </authorList>
    </citation>
    <scope>NUCLEOTIDE SEQUENCE [LARGE SCALE GENOMIC DNA]</scope>
    <source>
        <strain evidence="11 12">CGMCC 4.1877</strain>
    </source>
</reference>
<evidence type="ECO:0000256" key="7">
    <source>
        <dbReference type="ARBA" id="ARBA00023012"/>
    </source>
</evidence>
<protein>
    <recommendedName>
        <fullName evidence="3">histidine kinase</fullName>
        <ecNumber evidence="3">2.7.13.3</ecNumber>
    </recommendedName>
</protein>
<evidence type="ECO:0000256" key="6">
    <source>
        <dbReference type="ARBA" id="ARBA00022777"/>
    </source>
</evidence>
<evidence type="ECO:0000256" key="4">
    <source>
        <dbReference type="ARBA" id="ARBA00022553"/>
    </source>
</evidence>
<keyword evidence="7" id="KW-0902">Two-component regulatory system</keyword>
<dbReference type="InterPro" id="IPR003594">
    <property type="entry name" value="HATPase_dom"/>
</dbReference>
<accession>A0A1I5FN43</accession>
<dbReference type="SUPFAM" id="SSF55785">
    <property type="entry name" value="PYP-like sensor domain (PAS domain)"/>
    <property type="match status" value="1"/>
</dbReference>
<dbReference type="InterPro" id="IPR036890">
    <property type="entry name" value="HATPase_C_sf"/>
</dbReference>
<gene>
    <name evidence="11" type="ORF">SAMN05216207_103947</name>
</gene>
<dbReference type="SUPFAM" id="SSF55874">
    <property type="entry name" value="ATPase domain of HSP90 chaperone/DNA topoisomerase II/histidine kinase"/>
    <property type="match status" value="1"/>
</dbReference>
<dbReference type="CDD" id="cd00082">
    <property type="entry name" value="HisKA"/>
    <property type="match status" value="1"/>
</dbReference>
<evidence type="ECO:0000256" key="1">
    <source>
        <dbReference type="ARBA" id="ARBA00000085"/>
    </source>
</evidence>
<dbReference type="Pfam" id="PF01590">
    <property type="entry name" value="GAF"/>
    <property type="match status" value="1"/>
</dbReference>
<dbReference type="Gene3D" id="3.30.565.10">
    <property type="entry name" value="Histidine kinase-like ATPase, C-terminal domain"/>
    <property type="match status" value="1"/>
</dbReference>
<dbReference type="SUPFAM" id="SSF55781">
    <property type="entry name" value="GAF domain-like"/>
    <property type="match status" value="1"/>
</dbReference>
<dbReference type="Gene3D" id="1.10.287.130">
    <property type="match status" value="1"/>
</dbReference>
<evidence type="ECO:0000259" key="8">
    <source>
        <dbReference type="PROSITE" id="PS50109"/>
    </source>
</evidence>
<evidence type="ECO:0000259" key="9">
    <source>
        <dbReference type="PROSITE" id="PS50112"/>
    </source>
</evidence>
<dbReference type="RefSeq" id="WP_093352270.1">
    <property type="nucleotide sequence ID" value="NZ_FOUY01000039.1"/>
</dbReference>
<dbReference type="PROSITE" id="PS50109">
    <property type="entry name" value="HIS_KIN"/>
    <property type="match status" value="1"/>
</dbReference>
<evidence type="ECO:0000259" key="10">
    <source>
        <dbReference type="PROSITE" id="PS50113"/>
    </source>
</evidence>
<keyword evidence="6" id="KW-0418">Kinase</keyword>
<comment type="catalytic activity">
    <reaction evidence="1">
        <text>ATP + protein L-histidine = ADP + protein N-phospho-L-histidine.</text>
        <dbReference type="EC" id="2.7.13.3"/>
    </reaction>
</comment>
<dbReference type="EC" id="2.7.13.3" evidence="3"/>
<dbReference type="SMART" id="SM00387">
    <property type="entry name" value="HATPase_c"/>
    <property type="match status" value="1"/>
</dbReference>
<keyword evidence="4" id="KW-0597">Phosphoprotein</keyword>